<dbReference type="PANTHER" id="PTHR45011:SF1">
    <property type="entry name" value="DAP3-BINDING CELL DEATH ENHANCER 1"/>
    <property type="match status" value="1"/>
</dbReference>
<sequence>MWRVQGFVGRVLSRCHGTAPLRLSPNHHVEDEVINNSTLLSTGCHSPNNSSQKGDDGDKRRKRTSQFCYAGLPRYTALDAVGWGAAAVLLMQICRRIHSQFSGSDPNQNPNTGCLAIQGTLQKSGYRVLLERISRRDVLPRGRSVHCLPQRQSQQVQSQQVPGQQVPGQQVPGQQVPGHPQSQEHSSPRSSYSIPDQFHEDHLTAHSHLSDHKRATLSHDDSGTEASSFSESSQPEDNHRTRDREQPGQQNDQGALAGATQNLQQVADSSVPVVLNIIGLKSAQTGDYEAAFSCFLASARQGYSKAQFNTGVCYEKGRGVCKDQEKAFDFYSQAATGGHSQAQYRCAKLLLNSRGQQSTQQDLDTAISLLQQAASAGLREAQVYLGSLFSQEPVRDGLKSVHYLKMAAESGDRDALLFLGQCYESGFGVSQCFRTAVGFYQRAAQAGNSQAKTLLASPFGLEDAVLRPIRSSPCFSVADRLRGTLSTLTSPVPPSSHPTLPHSWSTGSMGPPPILSSLCPLTPSSEGNAVRSGIGAG</sequence>
<feature type="region of interest" description="Disordered" evidence="1">
    <location>
        <begin position="208"/>
        <end position="254"/>
    </location>
</feature>
<accession>A0A060Y497</accession>
<dbReference type="GO" id="GO:0005739">
    <property type="term" value="C:mitochondrion"/>
    <property type="evidence" value="ECO:0007669"/>
    <property type="project" value="TreeGrafter"/>
</dbReference>
<evidence type="ECO:0000313" key="3">
    <source>
        <dbReference type="Proteomes" id="UP000193380"/>
    </source>
</evidence>
<dbReference type="STRING" id="8022.A0A060Y497"/>
<dbReference type="PANTHER" id="PTHR45011">
    <property type="entry name" value="DAP3-BINDING CELL DEATH ENHANCER 1"/>
    <property type="match status" value="1"/>
</dbReference>
<feature type="compositionally biased region" description="Low complexity" evidence="1">
    <location>
        <begin position="497"/>
        <end position="506"/>
    </location>
</feature>
<feature type="compositionally biased region" description="Polar residues" evidence="1">
    <location>
        <begin position="184"/>
        <end position="194"/>
    </location>
</feature>
<reference evidence="2" key="1">
    <citation type="journal article" date="2014" name="Nat. Commun.">
        <title>The rainbow trout genome provides novel insights into evolution after whole-genome duplication in vertebrates.</title>
        <authorList>
            <person name="Berthelot C."/>
            <person name="Brunet F."/>
            <person name="Chalopin D."/>
            <person name="Juanchich A."/>
            <person name="Bernard M."/>
            <person name="Noel B."/>
            <person name="Bento P."/>
            <person name="Da Silva C."/>
            <person name="Labadie K."/>
            <person name="Alberti A."/>
            <person name="Aury J.M."/>
            <person name="Louis A."/>
            <person name="Dehais P."/>
            <person name="Bardou P."/>
            <person name="Montfort J."/>
            <person name="Klopp C."/>
            <person name="Cabau C."/>
            <person name="Gaspin C."/>
            <person name="Thorgaard G.H."/>
            <person name="Boussaha M."/>
            <person name="Quillet E."/>
            <person name="Guyomard R."/>
            <person name="Galiana D."/>
            <person name="Bobe J."/>
            <person name="Volff J.N."/>
            <person name="Genet C."/>
            <person name="Wincker P."/>
            <person name="Jaillon O."/>
            <person name="Roest Crollius H."/>
            <person name="Guiguen Y."/>
        </authorList>
    </citation>
    <scope>NUCLEOTIDE SEQUENCE [LARGE SCALE GENOMIC DNA]</scope>
</reference>
<dbReference type="AlphaFoldDB" id="A0A060Y497"/>
<dbReference type="PaxDb" id="8022-A0A060Y497"/>
<protein>
    <recommendedName>
        <fullName evidence="4">Death ligand signal enhancer</fullName>
    </recommendedName>
</protein>
<proteinExistence type="predicted"/>
<name>A0A060Y497_ONCMY</name>
<evidence type="ECO:0000256" key="1">
    <source>
        <dbReference type="SAM" id="MobiDB-lite"/>
    </source>
</evidence>
<organism evidence="2 3">
    <name type="scientific">Oncorhynchus mykiss</name>
    <name type="common">Rainbow trout</name>
    <name type="synonym">Salmo gairdneri</name>
    <dbReference type="NCBI Taxonomy" id="8022"/>
    <lineage>
        <taxon>Eukaryota</taxon>
        <taxon>Metazoa</taxon>
        <taxon>Chordata</taxon>
        <taxon>Craniata</taxon>
        <taxon>Vertebrata</taxon>
        <taxon>Euteleostomi</taxon>
        <taxon>Actinopterygii</taxon>
        <taxon>Neopterygii</taxon>
        <taxon>Teleostei</taxon>
        <taxon>Protacanthopterygii</taxon>
        <taxon>Salmoniformes</taxon>
        <taxon>Salmonidae</taxon>
        <taxon>Salmoninae</taxon>
        <taxon>Oncorhynchus</taxon>
    </lineage>
</organism>
<feature type="compositionally biased region" description="Basic and acidic residues" evidence="1">
    <location>
        <begin position="236"/>
        <end position="246"/>
    </location>
</feature>
<feature type="region of interest" description="Disordered" evidence="1">
    <location>
        <begin position="40"/>
        <end position="60"/>
    </location>
</feature>
<feature type="compositionally biased region" description="Low complexity" evidence="1">
    <location>
        <begin position="224"/>
        <end position="235"/>
    </location>
</feature>
<dbReference type="Gene3D" id="1.25.40.10">
    <property type="entry name" value="Tetratricopeptide repeat domain"/>
    <property type="match status" value="1"/>
</dbReference>
<dbReference type="SMART" id="SM00671">
    <property type="entry name" value="SEL1"/>
    <property type="match status" value="4"/>
</dbReference>
<dbReference type="InterPro" id="IPR052748">
    <property type="entry name" value="ISR_Activator"/>
</dbReference>
<dbReference type="Pfam" id="PF08238">
    <property type="entry name" value="Sel1"/>
    <property type="match status" value="5"/>
</dbReference>
<reference evidence="2" key="2">
    <citation type="submission" date="2014-03" db="EMBL/GenBank/DDBJ databases">
        <authorList>
            <person name="Genoscope - CEA"/>
        </authorList>
    </citation>
    <scope>NUCLEOTIDE SEQUENCE</scope>
</reference>
<dbReference type="InterPro" id="IPR006597">
    <property type="entry name" value="Sel1-like"/>
</dbReference>
<dbReference type="EMBL" id="FR907445">
    <property type="protein sequence ID" value="CDQ86713.1"/>
    <property type="molecule type" value="Genomic_DNA"/>
</dbReference>
<feature type="compositionally biased region" description="Basic and acidic residues" evidence="1">
    <location>
        <begin position="208"/>
        <end position="222"/>
    </location>
</feature>
<dbReference type="Proteomes" id="UP000193380">
    <property type="component" value="Unassembled WGS sequence"/>
</dbReference>
<dbReference type="GO" id="GO:0008625">
    <property type="term" value="P:extrinsic apoptotic signaling pathway via death domain receptors"/>
    <property type="evidence" value="ECO:0007669"/>
    <property type="project" value="TreeGrafter"/>
</dbReference>
<feature type="region of interest" description="Disordered" evidence="1">
    <location>
        <begin position="147"/>
        <end position="195"/>
    </location>
</feature>
<feature type="region of interest" description="Disordered" evidence="1">
    <location>
        <begin position="487"/>
        <end position="507"/>
    </location>
</feature>
<evidence type="ECO:0008006" key="4">
    <source>
        <dbReference type="Google" id="ProtNLM"/>
    </source>
</evidence>
<feature type="compositionally biased region" description="Low complexity" evidence="1">
    <location>
        <begin position="149"/>
        <end position="183"/>
    </location>
</feature>
<dbReference type="InterPro" id="IPR011990">
    <property type="entry name" value="TPR-like_helical_dom_sf"/>
</dbReference>
<evidence type="ECO:0000313" key="2">
    <source>
        <dbReference type="EMBL" id="CDQ86713.1"/>
    </source>
</evidence>
<gene>
    <name evidence="2" type="ORF">GSONMT00005849001</name>
</gene>
<dbReference type="SUPFAM" id="SSF81901">
    <property type="entry name" value="HCP-like"/>
    <property type="match status" value="1"/>
</dbReference>
<feature type="compositionally biased region" description="Polar residues" evidence="1">
    <location>
        <begin position="40"/>
        <end position="52"/>
    </location>
</feature>